<keyword evidence="5" id="KW-0808">Transferase</keyword>
<dbReference type="AlphaFoldDB" id="A0A382UX00"/>
<evidence type="ECO:0000259" key="10">
    <source>
        <dbReference type="Pfam" id="PF06574"/>
    </source>
</evidence>
<feature type="non-terminal residue" evidence="11">
    <location>
        <position position="1"/>
    </location>
</feature>
<evidence type="ECO:0000256" key="4">
    <source>
        <dbReference type="ARBA" id="ARBA00022643"/>
    </source>
</evidence>
<dbReference type="GO" id="GO:0005524">
    <property type="term" value="F:ATP binding"/>
    <property type="evidence" value="ECO:0007669"/>
    <property type="project" value="UniProtKB-KW"/>
</dbReference>
<keyword evidence="9" id="KW-0067">ATP-binding</keyword>
<dbReference type="InterPro" id="IPR015864">
    <property type="entry name" value="FAD_synthase"/>
</dbReference>
<feature type="non-terminal residue" evidence="11">
    <location>
        <position position="132"/>
    </location>
</feature>
<dbReference type="GO" id="GO:0003919">
    <property type="term" value="F:FMN adenylyltransferase activity"/>
    <property type="evidence" value="ECO:0007669"/>
    <property type="project" value="UniProtKB-EC"/>
</dbReference>
<name>A0A382UX00_9ZZZZ</name>
<evidence type="ECO:0000256" key="9">
    <source>
        <dbReference type="ARBA" id="ARBA00022840"/>
    </source>
</evidence>
<dbReference type="EMBL" id="UINC01147455">
    <property type="protein sequence ID" value="SVD38792.1"/>
    <property type="molecule type" value="Genomic_DNA"/>
</dbReference>
<evidence type="ECO:0000256" key="3">
    <source>
        <dbReference type="ARBA" id="ARBA00022630"/>
    </source>
</evidence>
<accession>A0A382UX00</accession>
<evidence type="ECO:0000256" key="6">
    <source>
        <dbReference type="ARBA" id="ARBA00022695"/>
    </source>
</evidence>
<dbReference type="EC" id="2.7.7.2" evidence="2"/>
<dbReference type="Pfam" id="PF06574">
    <property type="entry name" value="FAD_syn"/>
    <property type="match status" value="1"/>
</dbReference>
<keyword evidence="7" id="KW-0547">Nucleotide-binding</keyword>
<dbReference type="CDD" id="cd02064">
    <property type="entry name" value="FAD_synthetase_N"/>
    <property type="match status" value="1"/>
</dbReference>
<keyword evidence="4" id="KW-0288">FMN</keyword>
<keyword evidence="3" id="KW-0285">Flavoprotein</keyword>
<feature type="domain" description="FAD synthetase" evidence="10">
    <location>
        <begin position="1"/>
        <end position="132"/>
    </location>
</feature>
<dbReference type="GO" id="GO:0009231">
    <property type="term" value="P:riboflavin biosynthetic process"/>
    <property type="evidence" value="ECO:0007669"/>
    <property type="project" value="InterPro"/>
</dbReference>
<comment type="pathway">
    <text evidence="1">Cofactor biosynthesis; FAD biosynthesis; FAD from FMN: step 1/1.</text>
</comment>
<dbReference type="GO" id="GO:0006747">
    <property type="term" value="P:FAD biosynthetic process"/>
    <property type="evidence" value="ECO:0007669"/>
    <property type="project" value="UniProtKB-UniPathway"/>
</dbReference>
<evidence type="ECO:0000256" key="8">
    <source>
        <dbReference type="ARBA" id="ARBA00022827"/>
    </source>
</evidence>
<evidence type="ECO:0000256" key="7">
    <source>
        <dbReference type="ARBA" id="ARBA00022741"/>
    </source>
</evidence>
<dbReference type="InterPro" id="IPR014729">
    <property type="entry name" value="Rossmann-like_a/b/a_fold"/>
</dbReference>
<organism evidence="11">
    <name type="scientific">marine metagenome</name>
    <dbReference type="NCBI Taxonomy" id="408172"/>
    <lineage>
        <taxon>unclassified sequences</taxon>
        <taxon>metagenomes</taxon>
        <taxon>ecological metagenomes</taxon>
    </lineage>
</organism>
<proteinExistence type="predicted"/>
<evidence type="ECO:0000256" key="5">
    <source>
        <dbReference type="ARBA" id="ARBA00022679"/>
    </source>
</evidence>
<sequence>VLEEINRRADATRRRSVLVTFDPHPLRIVRPEHAPPMLTTPVEKKEILAESGLDYAVFLSFTETLSQYQPRRFVEEVLIDRLGVEELVIGYDHGFGRDRSGDPDTLKVIGSELGFTVDVVAPVSVGGGAVSS</sequence>
<protein>
    <recommendedName>
        <fullName evidence="2">FAD synthase</fullName>
        <ecNumber evidence="2">2.7.7.2</ecNumber>
    </recommendedName>
</protein>
<evidence type="ECO:0000313" key="11">
    <source>
        <dbReference type="EMBL" id="SVD38792.1"/>
    </source>
</evidence>
<evidence type="ECO:0000256" key="2">
    <source>
        <dbReference type="ARBA" id="ARBA00012393"/>
    </source>
</evidence>
<evidence type="ECO:0000256" key="1">
    <source>
        <dbReference type="ARBA" id="ARBA00004726"/>
    </source>
</evidence>
<keyword evidence="6" id="KW-0548">Nucleotidyltransferase</keyword>
<gene>
    <name evidence="11" type="ORF">METZ01_LOCUS391646</name>
</gene>
<reference evidence="11" key="1">
    <citation type="submission" date="2018-05" db="EMBL/GenBank/DDBJ databases">
        <authorList>
            <person name="Lanie J.A."/>
            <person name="Ng W.-L."/>
            <person name="Kazmierczak K.M."/>
            <person name="Andrzejewski T.M."/>
            <person name="Davidsen T.M."/>
            <person name="Wayne K.J."/>
            <person name="Tettelin H."/>
            <person name="Glass J.I."/>
            <person name="Rusch D."/>
            <person name="Podicherti R."/>
            <person name="Tsui H.-C.T."/>
            <person name="Winkler M.E."/>
        </authorList>
    </citation>
    <scope>NUCLEOTIDE SEQUENCE</scope>
</reference>
<dbReference type="Gene3D" id="3.40.50.620">
    <property type="entry name" value="HUPs"/>
    <property type="match status" value="1"/>
</dbReference>
<dbReference type="UniPathway" id="UPA00277">
    <property type="reaction ID" value="UER00407"/>
</dbReference>
<keyword evidence="8" id="KW-0274">FAD</keyword>
<dbReference type="SUPFAM" id="SSF52374">
    <property type="entry name" value="Nucleotidylyl transferase"/>
    <property type="match status" value="1"/>
</dbReference>